<keyword evidence="3" id="KW-1185">Reference proteome</keyword>
<dbReference type="AlphaFoldDB" id="A0A9W7ZIY7"/>
<reference evidence="2" key="1">
    <citation type="submission" date="2022-07" db="EMBL/GenBank/DDBJ databases">
        <title>Phylogenomic reconstructions and comparative analyses of Kickxellomycotina fungi.</title>
        <authorList>
            <person name="Reynolds N.K."/>
            <person name="Stajich J.E."/>
            <person name="Barry K."/>
            <person name="Grigoriev I.V."/>
            <person name="Crous P."/>
            <person name="Smith M.E."/>
        </authorList>
    </citation>
    <scope>NUCLEOTIDE SEQUENCE</scope>
    <source>
        <strain evidence="2">NBRC 100468</strain>
    </source>
</reference>
<feature type="non-terminal residue" evidence="2">
    <location>
        <position position="66"/>
    </location>
</feature>
<name>A0A9W7ZIY7_9FUNG</name>
<feature type="non-terminal residue" evidence="2">
    <location>
        <position position="1"/>
    </location>
</feature>
<gene>
    <name evidence="2" type="ORF">H4219_006432</name>
</gene>
<organism evidence="2 3">
    <name type="scientific">Mycoemilia scoparia</name>
    <dbReference type="NCBI Taxonomy" id="417184"/>
    <lineage>
        <taxon>Eukaryota</taxon>
        <taxon>Fungi</taxon>
        <taxon>Fungi incertae sedis</taxon>
        <taxon>Zoopagomycota</taxon>
        <taxon>Kickxellomycotina</taxon>
        <taxon>Kickxellomycetes</taxon>
        <taxon>Kickxellales</taxon>
        <taxon>Kickxellaceae</taxon>
        <taxon>Mycoemilia</taxon>
    </lineage>
</organism>
<evidence type="ECO:0000313" key="2">
    <source>
        <dbReference type="EMBL" id="KAJ1909244.1"/>
    </source>
</evidence>
<evidence type="ECO:0000313" key="3">
    <source>
        <dbReference type="Proteomes" id="UP001150538"/>
    </source>
</evidence>
<protein>
    <submittedName>
        <fullName evidence="2">Uncharacterized protein</fullName>
    </submittedName>
</protein>
<dbReference type="EMBL" id="JANBPU010000790">
    <property type="protein sequence ID" value="KAJ1909244.1"/>
    <property type="molecule type" value="Genomic_DNA"/>
</dbReference>
<accession>A0A9W7ZIY7</accession>
<keyword evidence="1" id="KW-0472">Membrane</keyword>
<feature type="transmembrane region" description="Helical" evidence="1">
    <location>
        <begin position="12"/>
        <end position="31"/>
    </location>
</feature>
<comment type="caution">
    <text evidence="2">The sequence shown here is derived from an EMBL/GenBank/DDBJ whole genome shotgun (WGS) entry which is preliminary data.</text>
</comment>
<dbReference type="OrthoDB" id="2289822at2759"/>
<evidence type="ECO:0000256" key="1">
    <source>
        <dbReference type="SAM" id="Phobius"/>
    </source>
</evidence>
<keyword evidence="1" id="KW-1133">Transmembrane helix</keyword>
<dbReference type="Proteomes" id="UP001150538">
    <property type="component" value="Unassembled WGS sequence"/>
</dbReference>
<sequence length="66" mass="7400">KSINSQAGYLRAVDWIGFVLHIVPTIVINLMTDTEDKKALMNLVKACSLIQKLEITEEEVSVLENL</sequence>
<proteinExistence type="predicted"/>
<keyword evidence="1" id="KW-0812">Transmembrane</keyword>